<sequence>MKERGISSIIRDFFGVVTRKQTYLNLTYLLFSFPLGTAYFIFLVTGLSMGLSLSITLIGIPILILMLVAWWELASFERQLAIWLLGIDIPPMEPRKISNQKMTEKLKGYILNPVTWKGLVFLFIKFPLGIFTLVIAFILLIFTLVLISMPFIYNTGYVNFGEAEVETMGVALVLMFGGLLLGFVSLHIMNALAKLSGALAYNLLGSTGSAYTNENDYTYIEDLDDIDEEDMEDDLEYDAESDLNDKLSGTAVEANDEASTASLK</sequence>
<keyword evidence="2" id="KW-1133">Transmembrane helix</keyword>
<comment type="caution">
    <text evidence="4">The sequence shown here is derived from an EMBL/GenBank/DDBJ whole genome shotgun (WGS) entry which is preliminary data.</text>
</comment>
<dbReference type="Pfam" id="PF13796">
    <property type="entry name" value="Sensor"/>
    <property type="match status" value="1"/>
</dbReference>
<evidence type="ECO:0000313" key="4">
    <source>
        <dbReference type="EMBL" id="MEL4304266.1"/>
    </source>
</evidence>
<feature type="transmembrane region" description="Helical" evidence="2">
    <location>
        <begin position="126"/>
        <end position="147"/>
    </location>
</feature>
<evidence type="ECO:0000259" key="3">
    <source>
        <dbReference type="Pfam" id="PF13796"/>
    </source>
</evidence>
<evidence type="ECO:0000256" key="2">
    <source>
        <dbReference type="SAM" id="Phobius"/>
    </source>
</evidence>
<keyword evidence="2" id="KW-0472">Membrane</keyword>
<dbReference type="Proteomes" id="UP001396646">
    <property type="component" value="Unassembled WGS sequence"/>
</dbReference>
<feature type="transmembrane region" description="Helical" evidence="2">
    <location>
        <begin position="167"/>
        <end position="186"/>
    </location>
</feature>
<feature type="transmembrane region" description="Helical" evidence="2">
    <location>
        <begin position="21"/>
        <end position="44"/>
    </location>
</feature>
<evidence type="ECO:0000313" key="5">
    <source>
        <dbReference type="Proteomes" id="UP001396646"/>
    </source>
</evidence>
<keyword evidence="5" id="KW-1185">Reference proteome</keyword>
<accession>A0ABU9KPF4</accession>
<keyword evidence="2" id="KW-0812">Transmembrane</keyword>
<name>A0ABU9KPF4_9EURY</name>
<protein>
    <submittedName>
        <fullName evidence="4">Sensor domain-containing protein</fullName>
    </submittedName>
</protein>
<reference evidence="4 5" key="1">
    <citation type="submission" date="2024-04" db="EMBL/GenBank/DDBJ databases">
        <title>Methanococcoides sp. LMO-2.</title>
        <authorList>
            <person name="Liang L."/>
        </authorList>
    </citation>
    <scope>NUCLEOTIDE SEQUENCE [LARGE SCALE GENOMIC DNA]</scope>
    <source>
        <strain evidence="4 5">LMO-2</strain>
    </source>
</reference>
<dbReference type="RefSeq" id="WP_342126003.1">
    <property type="nucleotide sequence ID" value="NZ_JBCAUS010000002.1"/>
</dbReference>
<feature type="transmembrane region" description="Helical" evidence="2">
    <location>
        <begin position="50"/>
        <end position="71"/>
    </location>
</feature>
<organism evidence="4 5">
    <name type="scientific">Methanococcoides cohabitans</name>
    <dbReference type="NCBI Taxonomy" id="3136559"/>
    <lineage>
        <taxon>Archaea</taxon>
        <taxon>Methanobacteriati</taxon>
        <taxon>Methanobacteriota</taxon>
        <taxon>Stenosarchaea group</taxon>
        <taxon>Methanomicrobia</taxon>
        <taxon>Methanosarcinales</taxon>
        <taxon>Methanosarcinaceae</taxon>
        <taxon>Methanococcoides</taxon>
    </lineage>
</organism>
<dbReference type="EMBL" id="JBCAUS010000002">
    <property type="protein sequence ID" value="MEL4304266.1"/>
    <property type="molecule type" value="Genomic_DNA"/>
</dbReference>
<gene>
    <name evidence="4" type="ORF">WOA13_00245</name>
</gene>
<feature type="domain" description="Putative sensor" evidence="3">
    <location>
        <begin position="28"/>
        <end position="204"/>
    </location>
</feature>
<proteinExistence type="predicted"/>
<evidence type="ECO:0000256" key="1">
    <source>
        <dbReference type="SAM" id="MobiDB-lite"/>
    </source>
</evidence>
<feature type="region of interest" description="Disordered" evidence="1">
    <location>
        <begin position="234"/>
        <end position="264"/>
    </location>
</feature>
<dbReference type="InterPro" id="IPR025828">
    <property type="entry name" value="Put_sensor_dom"/>
</dbReference>